<keyword evidence="3" id="KW-1185">Reference proteome</keyword>
<feature type="region of interest" description="Disordered" evidence="1">
    <location>
        <begin position="173"/>
        <end position="200"/>
    </location>
</feature>
<feature type="non-terminal residue" evidence="2">
    <location>
        <position position="579"/>
    </location>
</feature>
<evidence type="ECO:0000313" key="2">
    <source>
        <dbReference type="EMBL" id="KAJ9577583.1"/>
    </source>
</evidence>
<feature type="region of interest" description="Disordered" evidence="1">
    <location>
        <begin position="1"/>
        <end position="33"/>
    </location>
</feature>
<comment type="caution">
    <text evidence="2">The sequence shown here is derived from an EMBL/GenBank/DDBJ whole genome shotgun (WGS) entry which is preliminary data.</text>
</comment>
<feature type="region of interest" description="Disordered" evidence="1">
    <location>
        <begin position="303"/>
        <end position="323"/>
    </location>
</feature>
<feature type="region of interest" description="Disordered" evidence="1">
    <location>
        <begin position="434"/>
        <end position="468"/>
    </location>
</feature>
<feature type="compositionally biased region" description="Low complexity" evidence="1">
    <location>
        <begin position="14"/>
        <end position="33"/>
    </location>
</feature>
<evidence type="ECO:0000256" key="1">
    <source>
        <dbReference type="SAM" id="MobiDB-lite"/>
    </source>
</evidence>
<dbReference type="AlphaFoldDB" id="A0AAD7ZCR1"/>
<feature type="compositionally biased region" description="Acidic residues" evidence="1">
    <location>
        <begin position="180"/>
        <end position="200"/>
    </location>
</feature>
<name>A0AAD7ZCR1_DIPPU</name>
<protein>
    <submittedName>
        <fullName evidence="2">Uncharacterized protein</fullName>
    </submittedName>
</protein>
<dbReference type="EMBL" id="JASPKZ010009353">
    <property type="protein sequence ID" value="KAJ9577583.1"/>
    <property type="molecule type" value="Genomic_DNA"/>
</dbReference>
<organism evidence="2 3">
    <name type="scientific">Diploptera punctata</name>
    <name type="common">Pacific beetle cockroach</name>
    <dbReference type="NCBI Taxonomy" id="6984"/>
    <lineage>
        <taxon>Eukaryota</taxon>
        <taxon>Metazoa</taxon>
        <taxon>Ecdysozoa</taxon>
        <taxon>Arthropoda</taxon>
        <taxon>Hexapoda</taxon>
        <taxon>Insecta</taxon>
        <taxon>Pterygota</taxon>
        <taxon>Neoptera</taxon>
        <taxon>Polyneoptera</taxon>
        <taxon>Dictyoptera</taxon>
        <taxon>Blattodea</taxon>
        <taxon>Blaberoidea</taxon>
        <taxon>Blaberidae</taxon>
        <taxon>Diplopterinae</taxon>
        <taxon>Diploptera</taxon>
    </lineage>
</organism>
<feature type="region of interest" description="Disordered" evidence="1">
    <location>
        <begin position="111"/>
        <end position="131"/>
    </location>
</feature>
<dbReference type="Proteomes" id="UP001233999">
    <property type="component" value="Unassembled WGS sequence"/>
</dbReference>
<proteinExistence type="predicted"/>
<gene>
    <name evidence="2" type="ORF">L9F63_005850</name>
</gene>
<reference evidence="2" key="1">
    <citation type="journal article" date="2023" name="IScience">
        <title>Live-bearing cockroach genome reveals convergent evolutionary mechanisms linked to viviparity in insects and beyond.</title>
        <authorList>
            <person name="Fouks B."/>
            <person name="Harrison M.C."/>
            <person name="Mikhailova A.A."/>
            <person name="Marchal E."/>
            <person name="English S."/>
            <person name="Carruthers M."/>
            <person name="Jennings E.C."/>
            <person name="Chiamaka E.L."/>
            <person name="Frigard R.A."/>
            <person name="Pippel M."/>
            <person name="Attardo G.M."/>
            <person name="Benoit J.B."/>
            <person name="Bornberg-Bauer E."/>
            <person name="Tobe S.S."/>
        </authorList>
    </citation>
    <scope>NUCLEOTIDE SEQUENCE</scope>
    <source>
        <strain evidence="2">Stay&amp;Tobe</strain>
    </source>
</reference>
<sequence>LDGKFRVFNTQSSQPEAQTSNQQQTQHQQQQIQQEPVKFPITNGSLFTSVDGRLPIIHNYRRGKGMRTGAPHCISMGLPNANARRNEMLQTLITLNSAAIDNSHSDIFKHRSNSTEETQKLNQTFTERPSEFQPYLSERLDTIEKKALTQVNQNSREESTNANVMLTDFGFSNLNLDPQSDGEDEELTEYNVDDDDDDDDEPIYATLSSRSCCSATTAANDDFEFFQHEEKISKHVGIVETNNLTQNIDENHGQSLLYRYQREMRNSGERVSQAFQCADWTVDQNNEVLKLVLPLIESYTSQKGDKQSCHNNKQHVNNSKQRQDAIAQNASEIMKTVIENELKNSRHRLSKGSTKSSSSCEEKHRELSFCSRSEFNDDESCSRSLGGDSITSCESFIYKPHVNNASKKKWNKKQNFLAGSLSLNNLDELLLEEEEEDATVRKRSNRSSPNDKSRNGSQNDPSSSDEREVVFQLPVKSESELSLYRLDLDNKSLPRITVVNNKPVPPKKRIVRKPGHLQHQEVPPSRKLRRQKKLPVPVLSVESLNTALNRAGVSYLDNGDLYRHGSVPDLKRVFVSGYL</sequence>
<feature type="compositionally biased region" description="Polar residues" evidence="1">
    <location>
        <begin position="309"/>
        <end position="323"/>
    </location>
</feature>
<evidence type="ECO:0000313" key="3">
    <source>
        <dbReference type="Proteomes" id="UP001233999"/>
    </source>
</evidence>
<reference evidence="2" key="2">
    <citation type="submission" date="2023-05" db="EMBL/GenBank/DDBJ databases">
        <authorList>
            <person name="Fouks B."/>
        </authorList>
    </citation>
    <scope>NUCLEOTIDE SEQUENCE</scope>
    <source>
        <strain evidence="2">Stay&amp;Tobe</strain>
        <tissue evidence="2">Testes</tissue>
    </source>
</reference>
<accession>A0AAD7ZCR1</accession>